<dbReference type="PRINTS" id="PR01840">
    <property type="entry name" value="TATCFAMILY"/>
</dbReference>
<dbReference type="GO" id="GO:0033281">
    <property type="term" value="C:TAT protein transport complex"/>
    <property type="evidence" value="ECO:0007669"/>
    <property type="project" value="UniProtKB-UniRule"/>
</dbReference>
<evidence type="ECO:0000256" key="1">
    <source>
        <dbReference type="ARBA" id="ARBA00004141"/>
    </source>
</evidence>
<keyword evidence="5" id="KW-0653">Protein transport</keyword>
<feature type="transmembrane region" description="Helical" evidence="5">
    <location>
        <begin position="148"/>
        <end position="174"/>
    </location>
</feature>
<comment type="similarity">
    <text evidence="5">Belongs to the TatC family.</text>
</comment>
<evidence type="ECO:0000313" key="6">
    <source>
        <dbReference type="EMBL" id="MCM3715634.1"/>
    </source>
</evidence>
<gene>
    <name evidence="5 6" type="primary">tatC</name>
    <name evidence="6" type="ORF">M3202_16330</name>
</gene>
<keyword evidence="4 5" id="KW-0472">Membrane</keyword>
<keyword evidence="2 5" id="KW-0812">Transmembrane</keyword>
<evidence type="ECO:0000313" key="7">
    <source>
        <dbReference type="Proteomes" id="UP001139179"/>
    </source>
</evidence>
<dbReference type="InterPro" id="IPR019820">
    <property type="entry name" value="Sec-indep_translocase_CS"/>
</dbReference>
<name>A0A9X2DRI0_9BACI</name>
<dbReference type="Proteomes" id="UP001139179">
    <property type="component" value="Unassembled WGS sequence"/>
</dbReference>
<dbReference type="RefSeq" id="WP_251224367.1">
    <property type="nucleotide sequence ID" value="NZ_JAMBOL010000018.1"/>
</dbReference>
<comment type="subunit">
    <text evidence="5">Forms a complex with TatA.</text>
</comment>
<proteinExistence type="inferred from homology"/>
<evidence type="ECO:0000256" key="2">
    <source>
        <dbReference type="ARBA" id="ARBA00022692"/>
    </source>
</evidence>
<organism evidence="6 7">
    <name type="scientific">Halalkalibacter oceani</name>
    <dbReference type="NCBI Taxonomy" id="1653776"/>
    <lineage>
        <taxon>Bacteria</taxon>
        <taxon>Bacillati</taxon>
        <taxon>Bacillota</taxon>
        <taxon>Bacilli</taxon>
        <taxon>Bacillales</taxon>
        <taxon>Bacillaceae</taxon>
        <taxon>Halalkalibacter</taxon>
    </lineage>
</organism>
<dbReference type="GO" id="GO:0009977">
    <property type="term" value="F:proton motive force dependent protein transmembrane transporter activity"/>
    <property type="evidence" value="ECO:0007669"/>
    <property type="project" value="TreeGrafter"/>
</dbReference>
<keyword evidence="5" id="KW-0813">Transport</keyword>
<dbReference type="NCBIfam" id="TIGR00945">
    <property type="entry name" value="tatC"/>
    <property type="match status" value="1"/>
</dbReference>
<dbReference type="AlphaFoldDB" id="A0A9X2DRI0"/>
<comment type="subcellular location">
    <subcellularLocation>
        <location evidence="5">Cell membrane</location>
        <topology evidence="5">Multi-pass membrane protein</topology>
    </subcellularLocation>
    <subcellularLocation>
        <location evidence="1">Membrane</location>
        <topology evidence="1">Multi-pass membrane protein</topology>
    </subcellularLocation>
</comment>
<evidence type="ECO:0000256" key="5">
    <source>
        <dbReference type="HAMAP-Rule" id="MF_00902"/>
    </source>
</evidence>
<dbReference type="InterPro" id="IPR002033">
    <property type="entry name" value="TatC"/>
</dbReference>
<comment type="function">
    <text evidence="5">Part of the twin-arginine translocation (Tat) system that transports large folded proteins containing a characteristic twin-arginine motif in their signal peptide across membranes.</text>
</comment>
<reference evidence="6" key="1">
    <citation type="submission" date="2022-05" db="EMBL/GenBank/DDBJ databases">
        <title>Comparative Genomics of Spacecraft Associated Microbes.</title>
        <authorList>
            <person name="Tran M.T."/>
            <person name="Wright A."/>
            <person name="Seuylemezian A."/>
            <person name="Eisen J."/>
            <person name="Coil D."/>
        </authorList>
    </citation>
    <scope>NUCLEOTIDE SEQUENCE</scope>
    <source>
        <strain evidence="6">214.1.1</strain>
    </source>
</reference>
<comment type="caution">
    <text evidence="6">The sequence shown here is derived from an EMBL/GenBank/DDBJ whole genome shotgun (WGS) entry which is preliminary data.</text>
</comment>
<feature type="transmembrane region" description="Helical" evidence="5">
    <location>
        <begin position="186"/>
        <end position="217"/>
    </location>
</feature>
<dbReference type="GO" id="GO:0043953">
    <property type="term" value="P:protein transport by the Tat complex"/>
    <property type="evidence" value="ECO:0007669"/>
    <property type="project" value="UniProtKB-UniRule"/>
</dbReference>
<dbReference type="PANTHER" id="PTHR30371">
    <property type="entry name" value="SEC-INDEPENDENT PROTEIN TRANSLOCASE PROTEIN TATC"/>
    <property type="match status" value="1"/>
</dbReference>
<dbReference type="Pfam" id="PF00902">
    <property type="entry name" value="TatC"/>
    <property type="match status" value="1"/>
</dbReference>
<dbReference type="GO" id="GO:0065002">
    <property type="term" value="P:intracellular protein transmembrane transport"/>
    <property type="evidence" value="ECO:0007669"/>
    <property type="project" value="TreeGrafter"/>
</dbReference>
<comment type="caution">
    <text evidence="5">Lacks conserved residue(s) required for the propagation of feature annotation.</text>
</comment>
<evidence type="ECO:0000256" key="4">
    <source>
        <dbReference type="ARBA" id="ARBA00023136"/>
    </source>
</evidence>
<sequence>MEELRLEEHLGELRKRLIIILVFFVLSFAGAFAFVPNVYDWIVETAGQQLAILGPSDILWIYFTLAGSCALIITTPLILYQLWKFVEPAITAEEKGIVGVYIPAVFLFFIIGILFGYFILFPSVLAFLQTLAEDHLVMMYTAERYFGFLFNLTIPIGLLFEIPILIILLTRLGLLNPARLAKTRKIAYFVLTLLATLVTPPDLISALIVLAPLALLYEMSISISKVVYKRRLARLEAVSET</sequence>
<keyword evidence="5" id="KW-1003">Cell membrane</keyword>
<dbReference type="HAMAP" id="MF_00902">
    <property type="entry name" value="TatC"/>
    <property type="match status" value="1"/>
</dbReference>
<keyword evidence="5" id="KW-0811">Translocation</keyword>
<dbReference type="EMBL" id="JAMBOL010000018">
    <property type="protein sequence ID" value="MCM3715634.1"/>
    <property type="molecule type" value="Genomic_DNA"/>
</dbReference>
<feature type="transmembrane region" description="Helical" evidence="5">
    <location>
        <begin position="59"/>
        <end position="80"/>
    </location>
</feature>
<keyword evidence="3 5" id="KW-1133">Transmembrane helix</keyword>
<protein>
    <recommendedName>
        <fullName evidence="5">Sec-independent protein translocase protein TatC</fullName>
    </recommendedName>
</protein>
<feature type="transmembrane region" description="Helical" evidence="5">
    <location>
        <begin position="17"/>
        <end position="39"/>
    </location>
</feature>
<dbReference type="PROSITE" id="PS01218">
    <property type="entry name" value="TATC"/>
    <property type="match status" value="1"/>
</dbReference>
<evidence type="ECO:0000256" key="3">
    <source>
        <dbReference type="ARBA" id="ARBA00022989"/>
    </source>
</evidence>
<dbReference type="PANTHER" id="PTHR30371:SF4">
    <property type="entry name" value="SEC-INDEPENDENT PROTEIN TRANSLOCASE PROTEIN TATCD"/>
    <property type="match status" value="1"/>
</dbReference>
<keyword evidence="7" id="KW-1185">Reference proteome</keyword>
<feature type="transmembrane region" description="Helical" evidence="5">
    <location>
        <begin position="100"/>
        <end position="128"/>
    </location>
</feature>
<accession>A0A9X2DRI0</accession>